<dbReference type="Pfam" id="PF13379">
    <property type="entry name" value="NMT1_2"/>
    <property type="match status" value="1"/>
</dbReference>
<evidence type="ECO:0000256" key="2">
    <source>
        <dbReference type="ARBA" id="ARBA00022448"/>
    </source>
</evidence>
<evidence type="ECO:0000256" key="3">
    <source>
        <dbReference type="ARBA" id="ARBA00022475"/>
    </source>
</evidence>
<feature type="chain" id="PRO_5011528715" evidence="8">
    <location>
        <begin position="30"/>
        <end position="421"/>
    </location>
</feature>
<dbReference type="PANTHER" id="PTHR30024">
    <property type="entry name" value="ALIPHATIC SULFONATES-BINDING PROTEIN-RELATED"/>
    <property type="match status" value="1"/>
</dbReference>
<dbReference type="Gene3D" id="3.40.190.10">
    <property type="entry name" value="Periplasmic binding protein-like II"/>
    <property type="match status" value="2"/>
</dbReference>
<comment type="subcellular location">
    <subcellularLocation>
        <location evidence="1">Endomembrane system</location>
    </subcellularLocation>
</comment>
<keyword evidence="6" id="KW-0472">Membrane</keyword>
<organism evidence="9 10">
    <name type="scientific">Belnapia rosea</name>
    <dbReference type="NCBI Taxonomy" id="938405"/>
    <lineage>
        <taxon>Bacteria</taxon>
        <taxon>Pseudomonadati</taxon>
        <taxon>Pseudomonadota</taxon>
        <taxon>Alphaproteobacteria</taxon>
        <taxon>Acetobacterales</taxon>
        <taxon>Roseomonadaceae</taxon>
        <taxon>Belnapia</taxon>
    </lineage>
</organism>
<dbReference type="Proteomes" id="UP000198925">
    <property type="component" value="Unassembled WGS sequence"/>
</dbReference>
<evidence type="ECO:0000256" key="1">
    <source>
        <dbReference type="ARBA" id="ARBA00004308"/>
    </source>
</evidence>
<evidence type="ECO:0000256" key="5">
    <source>
        <dbReference type="ARBA" id="ARBA00022729"/>
    </source>
</evidence>
<dbReference type="SUPFAM" id="SSF53850">
    <property type="entry name" value="Periplasmic binding protein-like II"/>
    <property type="match status" value="1"/>
</dbReference>
<keyword evidence="3" id="KW-1003">Cell membrane</keyword>
<evidence type="ECO:0000313" key="10">
    <source>
        <dbReference type="Proteomes" id="UP000198925"/>
    </source>
</evidence>
<dbReference type="InterPro" id="IPR044527">
    <property type="entry name" value="NrtA/CpmA_ABC-bd_dom"/>
</dbReference>
<keyword evidence="2" id="KW-0813">Transport</keyword>
<keyword evidence="10" id="KW-1185">Reference proteome</keyword>
<comment type="similarity">
    <text evidence="7">Belongs to the CmpA/NrtA family.</text>
</comment>
<dbReference type="RefSeq" id="WP_090662120.1">
    <property type="nucleotide sequence ID" value="NZ_FMZX01000002.1"/>
</dbReference>
<gene>
    <name evidence="9" type="ORF">SAMN04487779_1002319</name>
</gene>
<dbReference type="PANTHER" id="PTHR30024:SF7">
    <property type="entry name" value="NITRATE_NITRITE BINDING PROTEIN NRTA"/>
    <property type="match status" value="1"/>
</dbReference>
<evidence type="ECO:0000256" key="8">
    <source>
        <dbReference type="SAM" id="SignalP"/>
    </source>
</evidence>
<dbReference type="CDD" id="cd13553">
    <property type="entry name" value="PBP2_NrtA_CpmA_like"/>
    <property type="match status" value="1"/>
</dbReference>
<evidence type="ECO:0000313" key="9">
    <source>
        <dbReference type="EMBL" id="SDC76999.1"/>
    </source>
</evidence>
<accession>A0A1G6PA90</accession>
<feature type="signal peptide" evidence="8">
    <location>
        <begin position="1"/>
        <end position="29"/>
    </location>
</feature>
<evidence type="ECO:0000256" key="4">
    <source>
        <dbReference type="ARBA" id="ARBA00022519"/>
    </source>
</evidence>
<evidence type="ECO:0000256" key="7">
    <source>
        <dbReference type="ARBA" id="ARBA00024031"/>
    </source>
</evidence>
<dbReference type="STRING" id="938405.SAMN02927895_02037"/>
<sequence>MSLSRRNAIAATAALLAAARAATPRGAFAQGATTPEVKKAVLGYIALTDAAPLIIAKERGLFAKHGMPEVEVSKQASWGATRDNLVLGGERGGIDGAHILTPLPYLMTAGKVTQNNQPVPMVITARLNTNGQALSVGEKHKALKPTIDASSLKRALTQESKVAMTFRGGTHDLWIRYWLAAGGIDPDREVQTIVVPPPQMVANMKVGTMDAFCVGEPWNDQLVNQKIGFTAAVTGELWRDHPEKSLGLRADWAERNPNAAVALTAAVIEAQRWCDAAANKQEMCSIIGRRAWFNVPVTDILQRSLGNIDYGDGRKVEGSPLLMKFWRDHASYPFPSHELWFLTEDIRWGVLPESTDTKALIAQVNREGLWRAAAERAGVPAGEMPGGTSRGRETFFDGKVFDPENPAAYLASLSIKKLAGA</sequence>
<reference evidence="9 10" key="1">
    <citation type="submission" date="2016-10" db="EMBL/GenBank/DDBJ databases">
        <authorList>
            <person name="de Groot N.N."/>
        </authorList>
    </citation>
    <scope>NUCLEOTIDE SEQUENCE [LARGE SCALE GENOMIC DNA]</scope>
    <source>
        <strain evidence="9 10">CPCC 100156</strain>
    </source>
</reference>
<protein>
    <submittedName>
        <fullName evidence="9">Nitrate/nitrite transport system substrate-binding protein</fullName>
    </submittedName>
</protein>
<dbReference type="AlphaFoldDB" id="A0A1G6PA90"/>
<dbReference type="PROSITE" id="PS51318">
    <property type="entry name" value="TAT"/>
    <property type="match status" value="1"/>
</dbReference>
<name>A0A1G6PA90_9PROT</name>
<keyword evidence="4" id="KW-0997">Cell inner membrane</keyword>
<keyword evidence="5 8" id="KW-0732">Signal</keyword>
<proteinExistence type="inferred from homology"/>
<dbReference type="EMBL" id="FMZX01000002">
    <property type="protein sequence ID" value="SDC76999.1"/>
    <property type="molecule type" value="Genomic_DNA"/>
</dbReference>
<dbReference type="InterPro" id="IPR006311">
    <property type="entry name" value="TAT_signal"/>
</dbReference>
<dbReference type="GO" id="GO:0012505">
    <property type="term" value="C:endomembrane system"/>
    <property type="evidence" value="ECO:0007669"/>
    <property type="project" value="UniProtKB-SubCell"/>
</dbReference>
<evidence type="ECO:0000256" key="6">
    <source>
        <dbReference type="ARBA" id="ARBA00023136"/>
    </source>
</evidence>